<dbReference type="AlphaFoldDB" id="A0A9D9GY61"/>
<organism evidence="2 3">
    <name type="scientific">Candidatus Egerieousia excrementavium</name>
    <dbReference type="NCBI Taxonomy" id="2840778"/>
    <lineage>
        <taxon>Bacteria</taxon>
        <taxon>Pseudomonadati</taxon>
        <taxon>Bacteroidota</taxon>
        <taxon>Bacteroidia</taxon>
        <taxon>Bacteroidales</taxon>
        <taxon>Candidatus Egerieousia</taxon>
    </lineage>
</organism>
<evidence type="ECO:0000313" key="3">
    <source>
        <dbReference type="Proteomes" id="UP000823635"/>
    </source>
</evidence>
<reference evidence="2" key="2">
    <citation type="journal article" date="2021" name="PeerJ">
        <title>Extensive microbial diversity within the chicken gut microbiome revealed by metagenomics and culture.</title>
        <authorList>
            <person name="Gilroy R."/>
            <person name="Ravi A."/>
            <person name="Getino M."/>
            <person name="Pursley I."/>
            <person name="Horton D.L."/>
            <person name="Alikhan N.F."/>
            <person name="Baker D."/>
            <person name="Gharbi K."/>
            <person name="Hall N."/>
            <person name="Watson M."/>
            <person name="Adriaenssens E.M."/>
            <person name="Foster-Nyarko E."/>
            <person name="Jarju S."/>
            <person name="Secka A."/>
            <person name="Antonio M."/>
            <person name="Oren A."/>
            <person name="Chaudhuri R.R."/>
            <person name="La Ragione R."/>
            <person name="Hildebrand F."/>
            <person name="Pallen M.J."/>
        </authorList>
    </citation>
    <scope>NUCLEOTIDE SEQUENCE</scope>
    <source>
        <strain evidence="2">15467</strain>
    </source>
</reference>
<dbReference type="Gene3D" id="1.20.120.490">
    <property type="entry name" value="Hypothetical protein TM1646-like domain"/>
    <property type="match status" value="1"/>
</dbReference>
<dbReference type="InterPro" id="IPR024042">
    <property type="entry name" value="TM1646-like_dom_sf"/>
</dbReference>
<gene>
    <name evidence="2" type="ORF">IAC68_04150</name>
</gene>
<feature type="coiled-coil region" evidence="1">
    <location>
        <begin position="29"/>
        <end position="86"/>
    </location>
</feature>
<comment type="caution">
    <text evidence="2">The sequence shown here is derived from an EMBL/GenBank/DDBJ whole genome shotgun (WGS) entry which is preliminary data.</text>
</comment>
<accession>A0A9D9GY61</accession>
<dbReference type="EMBL" id="JADINB010000090">
    <property type="protein sequence ID" value="MBO8429109.1"/>
    <property type="molecule type" value="Genomic_DNA"/>
</dbReference>
<reference evidence="2" key="1">
    <citation type="submission" date="2020-10" db="EMBL/GenBank/DDBJ databases">
        <authorList>
            <person name="Gilroy R."/>
        </authorList>
    </citation>
    <scope>NUCLEOTIDE SEQUENCE</scope>
    <source>
        <strain evidence="2">15467</strain>
    </source>
</reference>
<keyword evidence="1" id="KW-0175">Coiled coil</keyword>
<dbReference type="Proteomes" id="UP000823635">
    <property type="component" value="Unassembled WGS sequence"/>
</dbReference>
<proteinExistence type="predicted"/>
<protein>
    <submittedName>
        <fullName evidence="2">Uncharacterized protein</fullName>
    </submittedName>
</protein>
<evidence type="ECO:0000256" key="1">
    <source>
        <dbReference type="SAM" id="Coils"/>
    </source>
</evidence>
<evidence type="ECO:0000313" key="2">
    <source>
        <dbReference type="EMBL" id="MBO8429109.1"/>
    </source>
</evidence>
<sequence length="96" mass="11127">MGEESQIVSKLKGHIEHIISCYEAALFEKGELERKLSETMTDLEKYKTKVKELEDKLEKKQLTTAFEASSQDIKEARQRIARIVREIDKCISLLNN</sequence>
<name>A0A9D9GY61_9BACT</name>